<evidence type="ECO:0000256" key="1">
    <source>
        <dbReference type="ARBA" id="ARBA00022723"/>
    </source>
</evidence>
<feature type="compositionally biased region" description="Low complexity" evidence="5">
    <location>
        <begin position="240"/>
        <end position="252"/>
    </location>
</feature>
<feature type="compositionally biased region" description="Low complexity" evidence="5">
    <location>
        <begin position="367"/>
        <end position="382"/>
    </location>
</feature>
<evidence type="ECO:0000313" key="7">
    <source>
        <dbReference type="EMBL" id="KNC97725.1"/>
    </source>
</evidence>
<dbReference type="PROSITE" id="PS00518">
    <property type="entry name" value="ZF_RING_1"/>
    <property type="match status" value="1"/>
</dbReference>
<dbReference type="RefSeq" id="XP_016605765.1">
    <property type="nucleotide sequence ID" value="XM_016757615.1"/>
</dbReference>
<sequence>MSINAAHHLVKPVNHYQSGVPAIMARILANPRRSKGKDPAAGPQNTSPQSNCVHPNNHDKSTGAAKLIETITNELQCSICFELYRDVRRTPCDHMYCRTCIEQSLRRYQKCPLCARKVAVRELSPCLKVQDLADHLRGHIAETPSGSSPSLPVRSRDGVLDLTNVIAGRPGPQIPGNQASGSQRSRFESSRNSGPDTQRPRFQPSDKVIFSDGRRLGVSMLSPRDGDHDSDVSTSEQGHSTNPTNGTTGNNPPSSPTRRRIARPRGRFAPSEPPVPPPQEPPATFTFGSGLSTGFSFDAPDTTNADGANARSGNRGGRSPWLTDLASRFDQTVGLVGSASTPASGSSDSSHRMRSPRRSRWNKNVLSESGPSSSSSGGSSVGQPRRSTPPSATSNRSSGDDLHEKYKRFCERKQMNTKWMTNDREAVRLARDLKLCLAGFDCCDCRVACQRGEGIILTCKHTICTKCFRKRIVESMRTKDIVKCPTAQCDSVVTTREVDIILGLNRAAGYEAVELAWIKRAFQNDQA</sequence>
<dbReference type="GeneID" id="27692574"/>
<feature type="compositionally biased region" description="Polar residues" evidence="5">
    <location>
        <begin position="286"/>
        <end position="295"/>
    </location>
</feature>
<evidence type="ECO:0000256" key="5">
    <source>
        <dbReference type="SAM" id="MobiDB-lite"/>
    </source>
</evidence>
<dbReference type="Proteomes" id="UP000053201">
    <property type="component" value="Unassembled WGS sequence"/>
</dbReference>
<dbReference type="EMBL" id="KQ257463">
    <property type="protein sequence ID" value="KNC97725.1"/>
    <property type="molecule type" value="Genomic_DNA"/>
</dbReference>
<accession>A0A0L0H877</accession>
<dbReference type="Gene3D" id="3.30.40.10">
    <property type="entry name" value="Zinc/RING finger domain, C3HC4 (zinc finger)"/>
    <property type="match status" value="2"/>
</dbReference>
<reference evidence="7 8" key="1">
    <citation type="submission" date="2009-08" db="EMBL/GenBank/DDBJ databases">
        <title>The Genome Sequence of Spizellomyces punctatus strain DAOM BR117.</title>
        <authorList>
            <consortium name="The Broad Institute Genome Sequencing Platform"/>
            <person name="Russ C."/>
            <person name="Cuomo C."/>
            <person name="Shea T."/>
            <person name="Young S.K."/>
            <person name="Zeng Q."/>
            <person name="Koehrsen M."/>
            <person name="Haas B."/>
            <person name="Borodovsky M."/>
            <person name="Guigo R."/>
            <person name="Alvarado L."/>
            <person name="Berlin A."/>
            <person name="Bochicchio J."/>
            <person name="Borenstein D."/>
            <person name="Chapman S."/>
            <person name="Chen Z."/>
            <person name="Engels R."/>
            <person name="Freedman E."/>
            <person name="Gellesch M."/>
            <person name="Goldberg J."/>
            <person name="Griggs A."/>
            <person name="Gujja S."/>
            <person name="Heiman D."/>
            <person name="Hepburn T."/>
            <person name="Howarth C."/>
            <person name="Jen D."/>
            <person name="Larson L."/>
            <person name="Lewis B."/>
            <person name="Mehta T."/>
            <person name="Park D."/>
            <person name="Pearson M."/>
            <person name="Roberts A."/>
            <person name="Saif S."/>
            <person name="Shenoy N."/>
            <person name="Sisk P."/>
            <person name="Stolte C."/>
            <person name="Sykes S."/>
            <person name="Thomson T."/>
            <person name="Walk T."/>
            <person name="White J."/>
            <person name="Yandava C."/>
            <person name="Burger G."/>
            <person name="Gray M.W."/>
            <person name="Holland P.W.H."/>
            <person name="King N."/>
            <person name="Lang F.B.F."/>
            <person name="Roger A.J."/>
            <person name="Ruiz-Trillo I."/>
            <person name="Lander E."/>
            <person name="Nusbaum C."/>
        </authorList>
    </citation>
    <scope>NUCLEOTIDE SEQUENCE [LARGE SCALE GENOMIC DNA]</scope>
    <source>
        <strain evidence="7 8">DAOM BR117</strain>
    </source>
</reference>
<dbReference type="InterPro" id="IPR017907">
    <property type="entry name" value="Znf_RING_CS"/>
</dbReference>
<feature type="compositionally biased region" description="Basic residues" evidence="5">
    <location>
        <begin position="257"/>
        <end position="266"/>
    </location>
</feature>
<feature type="compositionally biased region" description="Polar residues" evidence="5">
    <location>
        <begin position="175"/>
        <end position="196"/>
    </location>
</feature>
<keyword evidence="3" id="KW-0862">Zinc</keyword>
<dbReference type="STRING" id="645134.A0A0L0H877"/>
<dbReference type="GO" id="GO:0008270">
    <property type="term" value="F:zinc ion binding"/>
    <property type="evidence" value="ECO:0007669"/>
    <property type="project" value="UniProtKB-KW"/>
</dbReference>
<dbReference type="OMA" id="SAPMFEC"/>
<feature type="compositionally biased region" description="Pro residues" evidence="5">
    <location>
        <begin position="271"/>
        <end position="281"/>
    </location>
</feature>
<evidence type="ECO:0000313" key="8">
    <source>
        <dbReference type="Proteomes" id="UP000053201"/>
    </source>
</evidence>
<feature type="compositionally biased region" description="Low complexity" evidence="5">
    <location>
        <begin position="337"/>
        <end position="348"/>
    </location>
</feature>
<proteinExistence type="predicted"/>
<protein>
    <recommendedName>
        <fullName evidence="6">RING-type domain-containing protein</fullName>
    </recommendedName>
</protein>
<dbReference type="OrthoDB" id="6105938at2759"/>
<feature type="compositionally biased region" description="Polar residues" evidence="5">
    <location>
        <begin position="385"/>
        <end position="397"/>
    </location>
</feature>
<dbReference type="InterPro" id="IPR001841">
    <property type="entry name" value="Znf_RING"/>
</dbReference>
<gene>
    <name evidence="7" type="ORF">SPPG_09449</name>
</gene>
<dbReference type="PANTHER" id="PTHR45969">
    <property type="entry name" value="RING ZINC FINGER PROTEIN-RELATED"/>
    <property type="match status" value="1"/>
</dbReference>
<keyword evidence="1" id="KW-0479">Metal-binding</keyword>
<keyword evidence="8" id="KW-1185">Reference proteome</keyword>
<keyword evidence="2 4" id="KW-0863">Zinc-finger</keyword>
<evidence type="ECO:0000256" key="3">
    <source>
        <dbReference type="ARBA" id="ARBA00022833"/>
    </source>
</evidence>
<name>A0A0L0H877_SPIPD</name>
<evidence type="ECO:0000256" key="2">
    <source>
        <dbReference type="ARBA" id="ARBA00022771"/>
    </source>
</evidence>
<dbReference type="PROSITE" id="PS50089">
    <property type="entry name" value="ZF_RING_2"/>
    <property type="match status" value="1"/>
</dbReference>
<feature type="compositionally biased region" description="Polar residues" evidence="5">
    <location>
        <begin position="43"/>
        <end position="54"/>
    </location>
</feature>
<feature type="region of interest" description="Disordered" evidence="5">
    <location>
        <begin position="32"/>
        <end position="59"/>
    </location>
</feature>
<organism evidence="7 8">
    <name type="scientific">Spizellomyces punctatus (strain DAOM BR117)</name>
    <dbReference type="NCBI Taxonomy" id="645134"/>
    <lineage>
        <taxon>Eukaryota</taxon>
        <taxon>Fungi</taxon>
        <taxon>Fungi incertae sedis</taxon>
        <taxon>Chytridiomycota</taxon>
        <taxon>Chytridiomycota incertae sedis</taxon>
        <taxon>Chytridiomycetes</taxon>
        <taxon>Spizellomycetales</taxon>
        <taxon>Spizellomycetaceae</taxon>
        <taxon>Spizellomyces</taxon>
    </lineage>
</organism>
<evidence type="ECO:0000256" key="4">
    <source>
        <dbReference type="PROSITE-ProRule" id="PRU00175"/>
    </source>
</evidence>
<feature type="domain" description="RING-type" evidence="6">
    <location>
        <begin position="77"/>
        <end position="114"/>
    </location>
</feature>
<feature type="compositionally biased region" description="Basic residues" evidence="5">
    <location>
        <begin position="352"/>
        <end position="361"/>
    </location>
</feature>
<feature type="region of interest" description="Disordered" evidence="5">
    <location>
        <begin position="336"/>
        <end position="401"/>
    </location>
</feature>
<dbReference type="Pfam" id="PF13923">
    <property type="entry name" value="zf-C3HC4_2"/>
    <property type="match status" value="1"/>
</dbReference>
<evidence type="ECO:0000259" key="6">
    <source>
        <dbReference type="PROSITE" id="PS50089"/>
    </source>
</evidence>
<feature type="region of interest" description="Disordered" evidence="5">
    <location>
        <begin position="165"/>
        <end position="322"/>
    </location>
</feature>
<dbReference type="VEuPathDB" id="FungiDB:SPPG_09449"/>
<feature type="compositionally biased region" description="Low complexity" evidence="5">
    <location>
        <begin position="304"/>
        <end position="319"/>
    </location>
</feature>
<dbReference type="AlphaFoldDB" id="A0A0L0H877"/>
<dbReference type="SUPFAM" id="SSF57850">
    <property type="entry name" value="RING/U-box"/>
    <property type="match status" value="2"/>
</dbReference>
<dbReference type="InterPro" id="IPR013083">
    <property type="entry name" value="Znf_RING/FYVE/PHD"/>
</dbReference>
<dbReference type="SMART" id="SM00184">
    <property type="entry name" value="RING"/>
    <property type="match status" value="2"/>
</dbReference>
<dbReference type="InParanoid" id="A0A0L0H877"/>